<sequence length="186" mass="19157">MKDKILVQIALYAALIAALGFIPPVPFVTGIPITAQTLGVMLAGVMLGPWRGAAAMLLFIFVVALGAPLLSGGRGGLGVFVSPTAGFAIGFPFAAFATGYMALWLRRLPTFPAALIASLFGGIVVLYVFGIVGFKLVSGREWWDATTVMAVFIPGDLVKAVITGLVAQAVVRGLPGAVATRPVDAA</sequence>
<evidence type="ECO:0000256" key="3">
    <source>
        <dbReference type="ARBA" id="ARBA00022448"/>
    </source>
</evidence>
<evidence type="ECO:0000256" key="6">
    <source>
        <dbReference type="ARBA" id="ARBA00022989"/>
    </source>
</evidence>
<evidence type="ECO:0000256" key="9">
    <source>
        <dbReference type="SAM" id="Phobius"/>
    </source>
</evidence>
<protein>
    <recommendedName>
        <fullName evidence="8">Biotin transporter</fullName>
    </recommendedName>
</protein>
<feature type="transmembrane region" description="Helical" evidence="9">
    <location>
        <begin position="85"/>
        <end position="105"/>
    </location>
</feature>
<comment type="similarity">
    <text evidence="2 8">Belongs to the BioY family.</text>
</comment>
<dbReference type="Pfam" id="PF02632">
    <property type="entry name" value="BioY"/>
    <property type="match status" value="1"/>
</dbReference>
<accession>A0AB38YER3</accession>
<dbReference type="EMBL" id="CP101717">
    <property type="protein sequence ID" value="WLD57847.1"/>
    <property type="molecule type" value="Genomic_DNA"/>
</dbReference>
<keyword evidence="6 9" id="KW-1133">Transmembrane helix</keyword>
<evidence type="ECO:0000256" key="7">
    <source>
        <dbReference type="ARBA" id="ARBA00023136"/>
    </source>
</evidence>
<gene>
    <name evidence="10" type="ORF">NFC81_14205</name>
</gene>
<comment type="subcellular location">
    <subcellularLocation>
        <location evidence="1 8">Cell membrane</location>
        <topology evidence="1 8">Multi-pass membrane protein</topology>
    </subcellularLocation>
</comment>
<evidence type="ECO:0000256" key="8">
    <source>
        <dbReference type="PIRNR" id="PIRNR016661"/>
    </source>
</evidence>
<dbReference type="PANTHER" id="PTHR34295">
    <property type="entry name" value="BIOTIN TRANSPORTER BIOY"/>
    <property type="match status" value="1"/>
</dbReference>
<evidence type="ECO:0000256" key="1">
    <source>
        <dbReference type="ARBA" id="ARBA00004651"/>
    </source>
</evidence>
<feature type="transmembrane region" description="Helical" evidence="9">
    <location>
        <begin position="112"/>
        <end position="134"/>
    </location>
</feature>
<keyword evidence="4 8" id="KW-1003">Cell membrane</keyword>
<feature type="transmembrane region" description="Helical" evidence="9">
    <location>
        <begin position="54"/>
        <end position="73"/>
    </location>
</feature>
<dbReference type="GO" id="GO:0015225">
    <property type="term" value="F:biotin transmembrane transporter activity"/>
    <property type="evidence" value="ECO:0007669"/>
    <property type="project" value="UniProtKB-UniRule"/>
</dbReference>
<proteinExistence type="inferred from homology"/>
<reference evidence="10" key="1">
    <citation type="submission" date="2022-07" db="EMBL/GenBank/DDBJ databases">
        <title>Complete genome sequence of Salinispirillum sp. LH10-3-1 capable of multiple carbohydrate inversion isolated from a soda lake.</title>
        <authorList>
            <person name="Liu J."/>
            <person name="Zhai Y."/>
            <person name="Zhang H."/>
            <person name="Yang H."/>
            <person name="Qu J."/>
            <person name="Li J."/>
        </authorList>
    </citation>
    <scope>NUCLEOTIDE SEQUENCE</scope>
    <source>
        <strain evidence="10">LH 10-3-1</strain>
    </source>
</reference>
<keyword evidence="7 8" id="KW-0472">Membrane</keyword>
<dbReference type="GO" id="GO:0005886">
    <property type="term" value="C:plasma membrane"/>
    <property type="evidence" value="ECO:0007669"/>
    <property type="project" value="UniProtKB-SubCell"/>
</dbReference>
<evidence type="ECO:0000256" key="2">
    <source>
        <dbReference type="ARBA" id="ARBA00010692"/>
    </source>
</evidence>
<dbReference type="RefSeq" id="WP_304995130.1">
    <property type="nucleotide sequence ID" value="NZ_CP101717.1"/>
</dbReference>
<keyword evidence="5 9" id="KW-0812">Transmembrane</keyword>
<dbReference type="PANTHER" id="PTHR34295:SF4">
    <property type="entry name" value="BIOTIN TRANSPORTER BIOY-RELATED"/>
    <property type="match status" value="1"/>
</dbReference>
<evidence type="ECO:0000313" key="10">
    <source>
        <dbReference type="EMBL" id="WLD57847.1"/>
    </source>
</evidence>
<dbReference type="AlphaFoldDB" id="A0AB38YER3"/>
<evidence type="ECO:0000256" key="5">
    <source>
        <dbReference type="ARBA" id="ARBA00022692"/>
    </source>
</evidence>
<dbReference type="Gene3D" id="1.10.1760.20">
    <property type="match status" value="1"/>
</dbReference>
<keyword evidence="3 8" id="KW-0813">Transport</keyword>
<name>A0AB38YER3_9GAMM</name>
<organism evidence="10">
    <name type="scientific">Salinispirillum sp. LH 10-3-1</name>
    <dbReference type="NCBI Taxonomy" id="2952525"/>
    <lineage>
        <taxon>Bacteria</taxon>
        <taxon>Pseudomonadati</taxon>
        <taxon>Pseudomonadota</taxon>
        <taxon>Gammaproteobacteria</taxon>
        <taxon>Oceanospirillales</taxon>
        <taxon>Saccharospirillaceae</taxon>
        <taxon>Salinispirillum</taxon>
    </lineage>
</organism>
<dbReference type="PIRSF" id="PIRSF016661">
    <property type="entry name" value="BioY"/>
    <property type="match status" value="1"/>
</dbReference>
<evidence type="ECO:0000256" key="4">
    <source>
        <dbReference type="ARBA" id="ARBA00022475"/>
    </source>
</evidence>
<dbReference type="InterPro" id="IPR003784">
    <property type="entry name" value="BioY"/>
</dbReference>